<dbReference type="SUPFAM" id="SSF49879">
    <property type="entry name" value="SMAD/FHA domain"/>
    <property type="match status" value="1"/>
</dbReference>
<keyword evidence="3" id="KW-1185">Reference proteome</keyword>
<protein>
    <recommendedName>
        <fullName evidence="1">FHA domain-containing protein</fullName>
    </recommendedName>
</protein>
<sequence length="147" mass="16678">MLELKGAEDTYYLPPPDQVLPSKSMRYHLFKFDDKVGTENEVPLINGRSFLVVGRDPDLADIVIDIDTEDGGLVSKRHAVFQFRKPSSVEDSSIKLYLLDLGSTNGTFLNGNNVELPKRRYIEMKGHDRLKFGDPESDTEFVIVEEE</sequence>
<dbReference type="RefSeq" id="XP_038779056.1">
    <property type="nucleotide sequence ID" value="XM_038923128.1"/>
</dbReference>
<dbReference type="GeneID" id="62196247"/>
<dbReference type="PANTHER" id="PTHR23308">
    <property type="entry name" value="NUCLEAR INHIBITOR OF PROTEIN PHOSPHATASE-1"/>
    <property type="match status" value="1"/>
</dbReference>
<evidence type="ECO:0000313" key="2">
    <source>
        <dbReference type="EMBL" id="QPG75491.1"/>
    </source>
</evidence>
<dbReference type="InterPro" id="IPR050923">
    <property type="entry name" value="Cell_Proc_Reg/RNA_Proc"/>
</dbReference>
<evidence type="ECO:0000259" key="1">
    <source>
        <dbReference type="PROSITE" id="PS50006"/>
    </source>
</evidence>
<name>A0A875S176_EENNA</name>
<feature type="domain" description="FHA" evidence="1">
    <location>
        <begin position="51"/>
        <end position="114"/>
    </location>
</feature>
<reference evidence="2" key="1">
    <citation type="submission" date="2020-10" db="EMBL/GenBank/DDBJ databases">
        <authorList>
            <person name="Roach M.J.R."/>
        </authorList>
    </citation>
    <scope>NUCLEOTIDE SEQUENCE</scope>
    <source>
        <strain evidence="2">CBS 1945</strain>
    </source>
</reference>
<organism evidence="2 3">
    <name type="scientific">Eeniella nana</name>
    <name type="common">Yeast</name>
    <name type="synonym">Brettanomyces nanus</name>
    <dbReference type="NCBI Taxonomy" id="13502"/>
    <lineage>
        <taxon>Eukaryota</taxon>
        <taxon>Fungi</taxon>
        <taxon>Dikarya</taxon>
        <taxon>Ascomycota</taxon>
        <taxon>Saccharomycotina</taxon>
        <taxon>Pichiomycetes</taxon>
        <taxon>Pichiales</taxon>
        <taxon>Pichiaceae</taxon>
        <taxon>Brettanomyces</taxon>
    </lineage>
</organism>
<dbReference type="Pfam" id="PF00498">
    <property type="entry name" value="FHA"/>
    <property type="match status" value="1"/>
</dbReference>
<dbReference type="KEGG" id="bnn:FOA43_002846"/>
<gene>
    <name evidence="2" type="ORF">FOA43_002846</name>
</gene>
<dbReference type="SMART" id="SM00240">
    <property type="entry name" value="FHA"/>
    <property type="match status" value="1"/>
</dbReference>
<dbReference type="InterPro" id="IPR000253">
    <property type="entry name" value="FHA_dom"/>
</dbReference>
<dbReference type="PROSITE" id="PS50006">
    <property type="entry name" value="FHA_DOMAIN"/>
    <property type="match status" value="1"/>
</dbReference>
<proteinExistence type="predicted"/>
<dbReference type="Gene3D" id="2.60.200.20">
    <property type="match status" value="1"/>
</dbReference>
<dbReference type="Proteomes" id="UP000662931">
    <property type="component" value="Chromosome 3"/>
</dbReference>
<accession>A0A875S176</accession>
<dbReference type="InterPro" id="IPR008984">
    <property type="entry name" value="SMAD_FHA_dom_sf"/>
</dbReference>
<dbReference type="AlphaFoldDB" id="A0A875S176"/>
<evidence type="ECO:0000313" key="3">
    <source>
        <dbReference type="Proteomes" id="UP000662931"/>
    </source>
</evidence>
<dbReference type="EMBL" id="CP064814">
    <property type="protein sequence ID" value="QPG75491.1"/>
    <property type="molecule type" value="Genomic_DNA"/>
</dbReference>
<dbReference type="OrthoDB" id="444265at2759"/>